<keyword evidence="1" id="KW-0862">Zinc</keyword>
<dbReference type="Pfam" id="PF03352">
    <property type="entry name" value="Adenine_glyco"/>
    <property type="match status" value="1"/>
</dbReference>
<evidence type="ECO:0000256" key="1">
    <source>
        <dbReference type="PIRSR" id="PIRSR605019-1"/>
    </source>
</evidence>
<gene>
    <name evidence="4" type="primary">LOC113853191</name>
</gene>
<feature type="binding site" evidence="1">
    <location>
        <position position="333"/>
    </location>
    <ligand>
        <name>Zn(2+)</name>
        <dbReference type="ChEBI" id="CHEBI:29105"/>
    </ligand>
</feature>
<feature type="binding site" evidence="1">
    <location>
        <position position="156"/>
    </location>
    <ligand>
        <name>Zn(2+)</name>
        <dbReference type="ChEBI" id="CHEBI:29105"/>
    </ligand>
</feature>
<feature type="region of interest" description="Disordered" evidence="2">
    <location>
        <begin position="1"/>
        <end position="42"/>
    </location>
</feature>
<dbReference type="RefSeq" id="XP_027339489.1">
    <property type="nucleotide sequence ID" value="XM_027483688.1"/>
</dbReference>
<name>A0A8B8K8D7_ABRPR</name>
<dbReference type="Gene3D" id="1.10.340.30">
    <property type="entry name" value="Hypothetical protein, domain 2"/>
    <property type="match status" value="1"/>
</dbReference>
<dbReference type="PANTHER" id="PTHR31116:SF5">
    <property type="entry name" value="OS06G0649800 PROTEIN"/>
    <property type="match status" value="1"/>
</dbReference>
<dbReference type="Proteomes" id="UP000694853">
    <property type="component" value="Unplaced"/>
</dbReference>
<keyword evidence="1" id="KW-0479">Metal-binding</keyword>
<dbReference type="GO" id="GO:0006284">
    <property type="term" value="P:base-excision repair"/>
    <property type="evidence" value="ECO:0007669"/>
    <property type="project" value="InterPro"/>
</dbReference>
<organism evidence="3 4">
    <name type="scientific">Abrus precatorius</name>
    <name type="common">Indian licorice</name>
    <name type="synonym">Glycine abrus</name>
    <dbReference type="NCBI Taxonomy" id="3816"/>
    <lineage>
        <taxon>Eukaryota</taxon>
        <taxon>Viridiplantae</taxon>
        <taxon>Streptophyta</taxon>
        <taxon>Embryophyta</taxon>
        <taxon>Tracheophyta</taxon>
        <taxon>Spermatophyta</taxon>
        <taxon>Magnoliopsida</taxon>
        <taxon>eudicotyledons</taxon>
        <taxon>Gunneridae</taxon>
        <taxon>Pentapetalae</taxon>
        <taxon>rosids</taxon>
        <taxon>fabids</taxon>
        <taxon>Fabales</taxon>
        <taxon>Fabaceae</taxon>
        <taxon>Papilionoideae</taxon>
        <taxon>50 kb inversion clade</taxon>
        <taxon>NPAAA clade</taxon>
        <taxon>indigoferoid/millettioid clade</taxon>
        <taxon>Abreae</taxon>
        <taxon>Abrus</taxon>
    </lineage>
</organism>
<keyword evidence="3" id="KW-1185">Reference proteome</keyword>
<evidence type="ECO:0000256" key="2">
    <source>
        <dbReference type="SAM" id="MobiDB-lite"/>
    </source>
</evidence>
<evidence type="ECO:0000313" key="4">
    <source>
        <dbReference type="RefSeq" id="XP_027339489.1"/>
    </source>
</evidence>
<protein>
    <submittedName>
        <fullName evidence="4">Uncharacterized protein LOC113853191</fullName>
    </submittedName>
</protein>
<dbReference type="PANTHER" id="PTHR31116">
    <property type="entry name" value="OS04G0501200 PROTEIN"/>
    <property type="match status" value="1"/>
</dbReference>
<dbReference type="GO" id="GO:0046872">
    <property type="term" value="F:metal ion binding"/>
    <property type="evidence" value="ECO:0007669"/>
    <property type="project" value="UniProtKB-KW"/>
</dbReference>
<reference evidence="3" key="1">
    <citation type="journal article" date="2019" name="Toxins">
        <title>Detection of Abrin-Like and Prepropulchellin-Like Toxin Genes and Transcripts Using Whole Genome Sequencing and Full-Length Transcript Sequencing of Abrus precatorius.</title>
        <authorList>
            <person name="Hovde B.T."/>
            <person name="Daligault H.E."/>
            <person name="Hanschen E.R."/>
            <person name="Kunde Y.A."/>
            <person name="Johnson M.B."/>
            <person name="Starkenburg S.R."/>
            <person name="Johnson S.L."/>
        </authorList>
    </citation>
    <scope>NUCLEOTIDE SEQUENCE [LARGE SCALE GENOMIC DNA]</scope>
</reference>
<evidence type="ECO:0000313" key="3">
    <source>
        <dbReference type="Proteomes" id="UP000694853"/>
    </source>
</evidence>
<dbReference type="OrthoDB" id="3941538at2759"/>
<dbReference type="InterPro" id="IPR011257">
    <property type="entry name" value="DNA_glycosylase"/>
</dbReference>
<sequence>MSGAPRLRSMNVADSEARPVLGPAGNKTGSFSSRKPASKPLRKVDKLLDEVASVKEKKPHQVLSSVVTSSTQSRSVSISSVLRPHEQLLHSNLSLNASCSSDASTDSFHSRASTGRLTRSCSLGRRRKAYVSKPRSVASDSMLESPHDGSQSKMRCAWVTPNTEPSYATFHDEEWGVPVHDDKKLFELLVLSSVLAELTWPAILSKRHIFREIFADFDPVAVSKLNEKKMMAPGTIASSLLSELKLRAIIENARQISKVVDEFGSFDKYIWSFVNHKPIVSRFRYPRQVPAKTPKADVISKDLVRRGFRGVGPTVVYSFMQVAGLTNDHLISCFRFQDCIAVAKGKDENGIMDNNAGQKESDNAIESDLSIAMDDLSFSSE</sequence>
<accession>A0A8B8K8D7</accession>
<feature type="binding site" evidence="1">
    <location>
        <position position="329"/>
    </location>
    <ligand>
        <name>Zn(2+)</name>
        <dbReference type="ChEBI" id="CHEBI:29105"/>
    </ligand>
</feature>
<feature type="binding site" evidence="1">
    <location>
        <position position="171"/>
    </location>
    <ligand>
        <name>Zn(2+)</name>
        <dbReference type="ChEBI" id="CHEBI:29105"/>
    </ligand>
</feature>
<proteinExistence type="predicted"/>
<dbReference type="GeneID" id="113853191"/>
<dbReference type="AlphaFoldDB" id="A0A8B8K8D7"/>
<dbReference type="GO" id="GO:0008725">
    <property type="term" value="F:DNA-3-methyladenine glycosylase activity"/>
    <property type="evidence" value="ECO:0007669"/>
    <property type="project" value="InterPro"/>
</dbReference>
<reference evidence="4" key="2">
    <citation type="submission" date="2025-08" db="UniProtKB">
        <authorList>
            <consortium name="RefSeq"/>
        </authorList>
    </citation>
    <scope>IDENTIFICATION</scope>
    <source>
        <tissue evidence="4">Young leaves</tissue>
    </source>
</reference>
<dbReference type="SUPFAM" id="SSF48150">
    <property type="entry name" value="DNA-glycosylase"/>
    <property type="match status" value="1"/>
</dbReference>
<dbReference type="KEGG" id="aprc:113853191"/>
<dbReference type="InterPro" id="IPR005019">
    <property type="entry name" value="Adenine_glyco"/>
</dbReference>